<dbReference type="PANTHER" id="PTHR16223">
    <property type="entry name" value="TRANSCRIPTION FACTOR BHLH83-RELATED"/>
    <property type="match status" value="1"/>
</dbReference>
<dbReference type="AlphaFoldDB" id="A0ABD2Z5B7"/>
<evidence type="ECO:0000256" key="5">
    <source>
        <dbReference type="ARBA" id="ARBA00023242"/>
    </source>
</evidence>
<dbReference type="InterPro" id="IPR036638">
    <property type="entry name" value="HLH_DNA-bd_sf"/>
</dbReference>
<keyword evidence="5" id="KW-0539">Nucleus</keyword>
<dbReference type="InterPro" id="IPR045239">
    <property type="entry name" value="bHLH95_bHLH"/>
</dbReference>
<evidence type="ECO:0000313" key="7">
    <source>
        <dbReference type="EMBL" id="KAL3514679.1"/>
    </source>
</evidence>
<evidence type="ECO:0000256" key="1">
    <source>
        <dbReference type="ARBA" id="ARBA00004123"/>
    </source>
</evidence>
<reference evidence="7 8" key="1">
    <citation type="submission" date="2024-11" db="EMBL/GenBank/DDBJ databases">
        <title>A near-complete genome assembly of Cinchona calisaya.</title>
        <authorList>
            <person name="Lian D.C."/>
            <person name="Zhao X.W."/>
            <person name="Wei L."/>
        </authorList>
    </citation>
    <scope>NUCLEOTIDE SEQUENCE [LARGE SCALE GENOMIC DNA]</scope>
    <source>
        <tissue evidence="7">Nenye</tissue>
    </source>
</reference>
<evidence type="ECO:0000313" key="8">
    <source>
        <dbReference type="Proteomes" id="UP001630127"/>
    </source>
</evidence>
<evidence type="ECO:0000256" key="3">
    <source>
        <dbReference type="ARBA" id="ARBA00023125"/>
    </source>
</evidence>
<organism evidence="7 8">
    <name type="scientific">Cinchona calisaya</name>
    <dbReference type="NCBI Taxonomy" id="153742"/>
    <lineage>
        <taxon>Eukaryota</taxon>
        <taxon>Viridiplantae</taxon>
        <taxon>Streptophyta</taxon>
        <taxon>Embryophyta</taxon>
        <taxon>Tracheophyta</taxon>
        <taxon>Spermatophyta</taxon>
        <taxon>Magnoliopsida</taxon>
        <taxon>eudicotyledons</taxon>
        <taxon>Gunneridae</taxon>
        <taxon>Pentapetalae</taxon>
        <taxon>asterids</taxon>
        <taxon>lamiids</taxon>
        <taxon>Gentianales</taxon>
        <taxon>Rubiaceae</taxon>
        <taxon>Cinchonoideae</taxon>
        <taxon>Cinchoneae</taxon>
        <taxon>Cinchona</taxon>
    </lineage>
</organism>
<name>A0ABD2Z5B7_9GENT</name>
<evidence type="ECO:0000256" key="2">
    <source>
        <dbReference type="ARBA" id="ARBA00023015"/>
    </source>
</evidence>
<feature type="domain" description="BHLH" evidence="6">
    <location>
        <begin position="240"/>
        <end position="289"/>
    </location>
</feature>
<dbReference type="CDD" id="cd11393">
    <property type="entry name" value="bHLH_AtbHLH_like"/>
    <property type="match status" value="1"/>
</dbReference>
<keyword evidence="2" id="KW-0805">Transcription regulation</keyword>
<keyword evidence="3" id="KW-0238">DNA-binding</keyword>
<sequence>MTDQDLSFSWGANNSSRGNHFTNNQSSHNLQQLEMINKREFSDISCTNFSEMISSSPSASSIEEVQVVQMQPTSINDPNVKLLLATLSSSAGGQSKYGLIHQSCSNNFYSSTSSSLSTLATTPKRGPFSHIYPTINVSNFNQTSLLANSSSLDLNLKALDLLNSARFSGSFHQSMPDQLALSKNVGRLSYGCDYWKQSVQMPVLEPSTITHFINGVPEAKRSNINLEASPPQATLKRSRLESRPSCPPFKARKEKLGDRIAALQQLVAPFGKTDTASVLMEAIGYIKFLQDQVEKQCLPYLQSSSNKTGTRTVHRGHAEINGSEERKGDLRSRGLCLVPIPCLSYVTDGGGGVVWPPPNFGGGT</sequence>
<comment type="caution">
    <text evidence="7">The sequence shown here is derived from an EMBL/GenBank/DDBJ whole genome shotgun (WGS) entry which is preliminary data.</text>
</comment>
<dbReference type="InterPro" id="IPR011598">
    <property type="entry name" value="bHLH_dom"/>
</dbReference>
<protein>
    <recommendedName>
        <fullName evidence="6">BHLH domain-containing protein</fullName>
    </recommendedName>
</protein>
<keyword evidence="4" id="KW-0804">Transcription</keyword>
<dbReference type="Proteomes" id="UP001630127">
    <property type="component" value="Unassembled WGS sequence"/>
</dbReference>
<dbReference type="SUPFAM" id="SSF47459">
    <property type="entry name" value="HLH, helix-loop-helix DNA-binding domain"/>
    <property type="match status" value="1"/>
</dbReference>
<proteinExistence type="predicted"/>
<dbReference type="GO" id="GO:0005634">
    <property type="term" value="C:nucleus"/>
    <property type="evidence" value="ECO:0007669"/>
    <property type="project" value="UniProtKB-SubCell"/>
</dbReference>
<comment type="subcellular location">
    <subcellularLocation>
        <location evidence="1">Nucleus</location>
    </subcellularLocation>
</comment>
<accession>A0ABD2Z5B7</accession>
<dbReference type="EMBL" id="JBJUIK010000011">
    <property type="protein sequence ID" value="KAL3514679.1"/>
    <property type="molecule type" value="Genomic_DNA"/>
</dbReference>
<dbReference type="PANTHER" id="PTHR16223:SF56">
    <property type="entry name" value="TRANSCRIPTION FACTOR BHLH110"/>
    <property type="match status" value="1"/>
</dbReference>
<dbReference type="GO" id="GO:0003677">
    <property type="term" value="F:DNA binding"/>
    <property type="evidence" value="ECO:0007669"/>
    <property type="project" value="UniProtKB-KW"/>
</dbReference>
<evidence type="ECO:0000256" key="4">
    <source>
        <dbReference type="ARBA" id="ARBA00023163"/>
    </source>
</evidence>
<dbReference type="Gene3D" id="4.10.280.10">
    <property type="entry name" value="Helix-loop-helix DNA-binding domain"/>
    <property type="match status" value="1"/>
</dbReference>
<dbReference type="PROSITE" id="PS50888">
    <property type="entry name" value="BHLH"/>
    <property type="match status" value="1"/>
</dbReference>
<evidence type="ECO:0000259" key="6">
    <source>
        <dbReference type="PROSITE" id="PS50888"/>
    </source>
</evidence>
<dbReference type="InterPro" id="IPR045843">
    <property type="entry name" value="IND-like"/>
</dbReference>
<keyword evidence="8" id="KW-1185">Reference proteome</keyword>
<gene>
    <name evidence="7" type="ORF">ACH5RR_027396</name>
</gene>